<dbReference type="HAMAP" id="MF_01187">
    <property type="entry name" value="UPF0434"/>
    <property type="match status" value="1"/>
</dbReference>
<keyword evidence="3" id="KW-1185">Reference proteome</keyword>
<protein>
    <recommendedName>
        <fullName evidence="1">UPF0434 protein DaAHT2_1399</fullName>
    </recommendedName>
</protein>
<gene>
    <name evidence="2" type="ordered locus">DaAHT2_1399</name>
</gene>
<organism evidence="2 3">
    <name type="scientific">Desulfurivibrio alkaliphilus (strain DSM 19089 / UNIQEM U267 / AHT2)</name>
    <dbReference type="NCBI Taxonomy" id="589865"/>
    <lineage>
        <taxon>Bacteria</taxon>
        <taxon>Pseudomonadati</taxon>
        <taxon>Thermodesulfobacteriota</taxon>
        <taxon>Desulfobulbia</taxon>
        <taxon>Desulfobulbales</taxon>
        <taxon>Desulfobulbaceae</taxon>
        <taxon>Desulfurivibrio</taxon>
    </lineage>
</organism>
<proteinExistence type="inferred from homology"/>
<name>D6Z3G9_DESAT</name>
<dbReference type="SUPFAM" id="SSF158997">
    <property type="entry name" value="Trm112p-like"/>
    <property type="match status" value="1"/>
</dbReference>
<dbReference type="EMBL" id="CP001940">
    <property type="protein sequence ID" value="ADH86094.1"/>
    <property type="molecule type" value="Genomic_DNA"/>
</dbReference>
<accession>D6Z3G9</accession>
<dbReference type="PANTHER" id="PTHR33505">
    <property type="entry name" value="ZGC:162634"/>
    <property type="match status" value="1"/>
</dbReference>
<dbReference type="InterPro" id="IPR005651">
    <property type="entry name" value="Trm112-like"/>
</dbReference>
<dbReference type="PANTHER" id="PTHR33505:SF4">
    <property type="entry name" value="PROTEIN PREY, MITOCHONDRIAL"/>
    <property type="match status" value="1"/>
</dbReference>
<dbReference type="OrthoDB" id="9812205at2"/>
<dbReference type="KEGG" id="dak:DaAHT2_1399"/>
<dbReference type="eggNOG" id="COG2835">
    <property type="taxonomic scope" value="Bacteria"/>
</dbReference>
<dbReference type="Pfam" id="PF03966">
    <property type="entry name" value="Trm112p"/>
    <property type="match status" value="1"/>
</dbReference>
<dbReference type="AlphaFoldDB" id="D6Z3G9"/>
<evidence type="ECO:0000313" key="3">
    <source>
        <dbReference type="Proteomes" id="UP000001508"/>
    </source>
</evidence>
<dbReference type="GO" id="GO:0005829">
    <property type="term" value="C:cytosol"/>
    <property type="evidence" value="ECO:0007669"/>
    <property type="project" value="TreeGrafter"/>
</dbReference>
<dbReference type="HOGENOM" id="CLU_155659_4_2_7"/>
<dbReference type="Proteomes" id="UP000001508">
    <property type="component" value="Chromosome"/>
</dbReference>
<comment type="similarity">
    <text evidence="1">Belongs to the UPF0434 family.</text>
</comment>
<dbReference type="Gene3D" id="2.20.25.10">
    <property type="match status" value="1"/>
</dbReference>
<dbReference type="STRING" id="589865.DaAHT2_1399"/>
<sequence>MLNPQLLEILACPKCKGPVKLNEQESGLVCDKCKLLYEIRDEIPIMLIDEAKEL</sequence>
<evidence type="ECO:0000256" key="1">
    <source>
        <dbReference type="HAMAP-Rule" id="MF_01187"/>
    </source>
</evidence>
<dbReference type="FunCoup" id="D6Z3G9">
    <property type="interactions" value="151"/>
</dbReference>
<evidence type="ECO:0000313" key="2">
    <source>
        <dbReference type="EMBL" id="ADH86094.1"/>
    </source>
</evidence>
<dbReference type="InParanoid" id="D6Z3G9"/>
<dbReference type="RefSeq" id="WP_013163622.1">
    <property type="nucleotide sequence ID" value="NC_014216.1"/>
</dbReference>
<reference evidence="3" key="1">
    <citation type="submission" date="2010-02" db="EMBL/GenBank/DDBJ databases">
        <title>Complete sequence of Desulfurivibrio alkaliphilus AHT2.</title>
        <authorList>
            <consortium name="US DOE Joint Genome Institute"/>
            <person name="Pitluck S."/>
            <person name="Chertkov O."/>
            <person name="Detter J.C."/>
            <person name="Han C."/>
            <person name="Tapia R."/>
            <person name="Larimer F."/>
            <person name="Land M."/>
            <person name="Hauser L."/>
            <person name="Kyrpides N."/>
            <person name="Mikhailova N."/>
            <person name="Sorokin D.Y."/>
            <person name="Muyzer G."/>
            <person name="Woyke T."/>
        </authorList>
    </citation>
    <scope>NUCLEOTIDE SEQUENCE [LARGE SCALE GENOMIC DNA]</scope>
    <source>
        <strain evidence="3">DSM 19089 / UNIQEM U267 / AHT2</strain>
    </source>
</reference>